<dbReference type="AlphaFoldDB" id="A0A1B6IJ87"/>
<name>A0A1B6IJ87_9HEMI</name>
<keyword evidence="1" id="KW-0472">Membrane</keyword>
<gene>
    <name evidence="2" type="ORF">g.8320</name>
</gene>
<organism evidence="2">
    <name type="scientific">Homalodisca liturata</name>
    <dbReference type="NCBI Taxonomy" id="320908"/>
    <lineage>
        <taxon>Eukaryota</taxon>
        <taxon>Metazoa</taxon>
        <taxon>Ecdysozoa</taxon>
        <taxon>Arthropoda</taxon>
        <taxon>Hexapoda</taxon>
        <taxon>Insecta</taxon>
        <taxon>Pterygota</taxon>
        <taxon>Neoptera</taxon>
        <taxon>Paraneoptera</taxon>
        <taxon>Hemiptera</taxon>
        <taxon>Auchenorrhyncha</taxon>
        <taxon>Membracoidea</taxon>
        <taxon>Cicadellidae</taxon>
        <taxon>Cicadellinae</taxon>
        <taxon>Proconiini</taxon>
        <taxon>Homalodisca</taxon>
    </lineage>
</organism>
<reference evidence="2" key="1">
    <citation type="submission" date="2015-11" db="EMBL/GenBank/DDBJ databases">
        <title>De novo transcriptome assembly of four potential Pierce s Disease insect vectors from Arizona vineyards.</title>
        <authorList>
            <person name="Tassone E.E."/>
        </authorList>
    </citation>
    <scope>NUCLEOTIDE SEQUENCE</scope>
</reference>
<accession>A0A1B6IJ87</accession>
<feature type="transmembrane region" description="Helical" evidence="1">
    <location>
        <begin position="27"/>
        <end position="45"/>
    </location>
</feature>
<evidence type="ECO:0000256" key="1">
    <source>
        <dbReference type="SAM" id="Phobius"/>
    </source>
</evidence>
<sequence length="122" mass="13397">MISEERRSELVTIKNKLKRMNRILKKGLLVVLVCFTGEINSYYLFPGAYPFTDCYGNIGCSYSNGYPYGGYGIGEGFPYYPLGYGGYGNHRSYSFNTAVPSGVFGRDGCGCDGYGKYGCNCG</sequence>
<protein>
    <submittedName>
        <fullName evidence="2">Uncharacterized protein</fullName>
    </submittedName>
</protein>
<dbReference type="EMBL" id="GECU01020722">
    <property type="protein sequence ID" value="JAS86984.1"/>
    <property type="molecule type" value="Transcribed_RNA"/>
</dbReference>
<proteinExistence type="predicted"/>
<keyword evidence="1" id="KW-0812">Transmembrane</keyword>
<keyword evidence="1" id="KW-1133">Transmembrane helix</keyword>
<evidence type="ECO:0000313" key="2">
    <source>
        <dbReference type="EMBL" id="JAS86984.1"/>
    </source>
</evidence>